<feature type="compositionally biased region" description="Basic and acidic residues" evidence="1">
    <location>
        <begin position="273"/>
        <end position="286"/>
    </location>
</feature>
<accession>A0A4Y9YWL5</accession>
<dbReference type="OrthoDB" id="3271031at2759"/>
<feature type="region of interest" description="Disordered" evidence="1">
    <location>
        <begin position="273"/>
        <end position="321"/>
    </location>
</feature>
<keyword evidence="3" id="KW-1185">Reference proteome</keyword>
<dbReference type="Proteomes" id="UP000298327">
    <property type="component" value="Unassembled WGS sequence"/>
</dbReference>
<dbReference type="InterPro" id="IPR011009">
    <property type="entry name" value="Kinase-like_dom_sf"/>
</dbReference>
<evidence type="ECO:0000256" key="1">
    <source>
        <dbReference type="SAM" id="MobiDB-lite"/>
    </source>
</evidence>
<name>A0A4Y9YWL5_9AGAM</name>
<comment type="caution">
    <text evidence="2">The sequence shown here is derived from an EMBL/GenBank/DDBJ whole genome shotgun (WGS) entry which is preliminary data.</text>
</comment>
<dbReference type="EMBL" id="SEOQ01000277">
    <property type="protein sequence ID" value="TFY66118.1"/>
    <property type="molecule type" value="Genomic_DNA"/>
</dbReference>
<proteinExistence type="predicted"/>
<evidence type="ECO:0008006" key="4">
    <source>
        <dbReference type="Google" id="ProtNLM"/>
    </source>
</evidence>
<dbReference type="STRING" id="205917.A0A4Y9YWL5"/>
<sequence>MSLAISIDLEDSHREFTLRSHRPNDDGQLNLIFHGTKFMYEGTRHSEIYRGRLYDASAAKDGGREVVCKFAYGKRTIKYLEKEMQFYEGKLQHLQGVYIPICHGYFVGQSHEGRTACLVLDYCGEPIEDAFSELDPTFKTAILHAALAIHDAGVMTFDWAERNVLNYGGLPMVIDFDEAEPHKCERTMPVIEGKPAPRCTDFGCSEIWQLVEDLRLWKPNTIRFLGVYYPLELAYDPHKLAAKAPKHMSPEDAYKEARRTIIEHGKRYYPETVKAWRDKKSKENKQTSRQPTKQAAKDAKKKSAKRAAKVATKPRTPTPQP</sequence>
<gene>
    <name evidence="2" type="ORF">EVG20_g4974</name>
</gene>
<organism evidence="2 3">
    <name type="scientific">Dentipellis fragilis</name>
    <dbReference type="NCBI Taxonomy" id="205917"/>
    <lineage>
        <taxon>Eukaryota</taxon>
        <taxon>Fungi</taxon>
        <taxon>Dikarya</taxon>
        <taxon>Basidiomycota</taxon>
        <taxon>Agaricomycotina</taxon>
        <taxon>Agaricomycetes</taxon>
        <taxon>Russulales</taxon>
        <taxon>Hericiaceae</taxon>
        <taxon>Dentipellis</taxon>
    </lineage>
</organism>
<dbReference type="SUPFAM" id="SSF56112">
    <property type="entry name" value="Protein kinase-like (PK-like)"/>
    <property type="match status" value="1"/>
</dbReference>
<reference evidence="2 3" key="1">
    <citation type="submission" date="2019-02" db="EMBL/GenBank/DDBJ databases">
        <title>Genome sequencing of the rare red list fungi Dentipellis fragilis.</title>
        <authorList>
            <person name="Buettner E."/>
            <person name="Kellner H."/>
        </authorList>
    </citation>
    <scope>NUCLEOTIDE SEQUENCE [LARGE SCALE GENOMIC DNA]</scope>
    <source>
        <strain evidence="2 3">DSM 105465</strain>
    </source>
</reference>
<evidence type="ECO:0000313" key="3">
    <source>
        <dbReference type="Proteomes" id="UP000298327"/>
    </source>
</evidence>
<feature type="compositionally biased region" description="Basic residues" evidence="1">
    <location>
        <begin position="299"/>
        <end position="308"/>
    </location>
</feature>
<evidence type="ECO:0000313" key="2">
    <source>
        <dbReference type="EMBL" id="TFY66118.1"/>
    </source>
</evidence>
<protein>
    <recommendedName>
        <fullName evidence="4">Protein kinase domain-containing protein</fullName>
    </recommendedName>
</protein>
<dbReference type="AlphaFoldDB" id="A0A4Y9YWL5"/>